<accession>A0AA41YS93</accession>
<sequence>MDRFLAASAGLMNGNRNMPLDLAALPAAADQRLLPPLGSGR</sequence>
<protein>
    <submittedName>
        <fullName evidence="1">Uncharacterized protein</fullName>
    </submittedName>
</protein>
<reference evidence="1" key="2">
    <citation type="submission" date="2022-10" db="EMBL/GenBank/DDBJ databases">
        <authorList>
            <person name="Trinh H.N."/>
        </authorList>
    </citation>
    <scope>NUCLEOTIDE SEQUENCE</scope>
    <source>
        <strain evidence="1">RN2-1</strain>
    </source>
</reference>
<dbReference type="AlphaFoldDB" id="A0AA41YS93"/>
<organism evidence="1 2">
    <name type="scientific">Limobrevibacterium gyesilva</name>
    <dbReference type="NCBI Taxonomy" id="2991712"/>
    <lineage>
        <taxon>Bacteria</taxon>
        <taxon>Pseudomonadati</taxon>
        <taxon>Pseudomonadota</taxon>
        <taxon>Alphaproteobacteria</taxon>
        <taxon>Acetobacterales</taxon>
        <taxon>Acetobacteraceae</taxon>
        <taxon>Limobrevibacterium</taxon>
    </lineage>
</organism>
<name>A0AA41YS93_9PROT</name>
<dbReference type="EMBL" id="JAPDNT010000042">
    <property type="protein sequence ID" value="MCW3477607.1"/>
    <property type="molecule type" value="Genomic_DNA"/>
</dbReference>
<comment type="caution">
    <text evidence="1">The sequence shown here is derived from an EMBL/GenBank/DDBJ whole genome shotgun (WGS) entry which is preliminary data.</text>
</comment>
<keyword evidence="2" id="KW-1185">Reference proteome</keyword>
<evidence type="ECO:0000313" key="1">
    <source>
        <dbReference type="EMBL" id="MCW3477607.1"/>
    </source>
</evidence>
<proteinExistence type="predicted"/>
<evidence type="ECO:0000313" key="2">
    <source>
        <dbReference type="Proteomes" id="UP001165679"/>
    </source>
</evidence>
<dbReference type="Proteomes" id="UP001165679">
    <property type="component" value="Unassembled WGS sequence"/>
</dbReference>
<reference evidence="1" key="1">
    <citation type="submission" date="2022-09" db="EMBL/GenBank/DDBJ databases">
        <title>Rhodovastum sp. nov. RN2-1 isolated from soil in Seongnam, South Korea.</title>
        <authorList>
            <person name="Le N.T."/>
        </authorList>
    </citation>
    <scope>NUCLEOTIDE SEQUENCE</scope>
    <source>
        <strain evidence="1">RN2-1</strain>
    </source>
</reference>
<gene>
    <name evidence="1" type="ORF">OL599_23900</name>
</gene>
<dbReference type="RefSeq" id="WP_264716563.1">
    <property type="nucleotide sequence ID" value="NZ_JAPDNT010000042.1"/>
</dbReference>